<feature type="domain" description="HTH lysR-type" evidence="5">
    <location>
        <begin position="9"/>
        <end position="66"/>
    </location>
</feature>
<dbReference type="PANTHER" id="PTHR30118:SF15">
    <property type="entry name" value="TRANSCRIPTIONAL REGULATORY PROTEIN"/>
    <property type="match status" value="1"/>
</dbReference>
<dbReference type="SUPFAM" id="SSF53850">
    <property type="entry name" value="Periplasmic binding protein-like II"/>
    <property type="match status" value="1"/>
</dbReference>
<accession>A0ABV2EG53</accession>
<protein>
    <submittedName>
        <fullName evidence="6">DNA-binding transcriptional LysR family regulator</fullName>
    </submittedName>
</protein>
<dbReference type="Pfam" id="PF00126">
    <property type="entry name" value="HTH_1"/>
    <property type="match status" value="1"/>
</dbReference>
<keyword evidence="3 6" id="KW-0238">DNA-binding</keyword>
<reference evidence="6 7" key="1">
    <citation type="submission" date="2024-06" db="EMBL/GenBank/DDBJ databases">
        <title>Genomic Encyclopedia of Type Strains, Phase IV (KMG-IV): sequencing the most valuable type-strain genomes for metagenomic binning, comparative biology and taxonomic classification.</title>
        <authorList>
            <person name="Goeker M."/>
        </authorList>
    </citation>
    <scope>NUCLEOTIDE SEQUENCE [LARGE SCALE GENOMIC DNA]</scope>
    <source>
        <strain evidence="6 7">DSM 17809</strain>
    </source>
</reference>
<dbReference type="Gene3D" id="3.40.190.10">
    <property type="entry name" value="Periplasmic binding protein-like II"/>
    <property type="match status" value="2"/>
</dbReference>
<evidence type="ECO:0000256" key="4">
    <source>
        <dbReference type="ARBA" id="ARBA00023163"/>
    </source>
</evidence>
<dbReference type="PANTHER" id="PTHR30118">
    <property type="entry name" value="HTH-TYPE TRANSCRIPTIONAL REGULATOR LEUO-RELATED"/>
    <property type="match status" value="1"/>
</dbReference>
<dbReference type="InterPro" id="IPR036390">
    <property type="entry name" value="WH_DNA-bd_sf"/>
</dbReference>
<dbReference type="InterPro" id="IPR000847">
    <property type="entry name" value="LysR_HTH_N"/>
</dbReference>
<dbReference type="PROSITE" id="PS50931">
    <property type="entry name" value="HTH_LYSR"/>
    <property type="match status" value="1"/>
</dbReference>
<evidence type="ECO:0000256" key="1">
    <source>
        <dbReference type="ARBA" id="ARBA00009437"/>
    </source>
</evidence>
<dbReference type="PRINTS" id="PR00039">
    <property type="entry name" value="HTHLYSR"/>
</dbReference>
<dbReference type="InterPro" id="IPR005119">
    <property type="entry name" value="LysR_subst-bd"/>
</dbReference>
<evidence type="ECO:0000256" key="3">
    <source>
        <dbReference type="ARBA" id="ARBA00023125"/>
    </source>
</evidence>
<comment type="similarity">
    <text evidence="1">Belongs to the LysR transcriptional regulatory family.</text>
</comment>
<dbReference type="SUPFAM" id="SSF46785">
    <property type="entry name" value="Winged helix' DNA-binding domain"/>
    <property type="match status" value="1"/>
</dbReference>
<keyword evidence="7" id="KW-1185">Reference proteome</keyword>
<dbReference type="InterPro" id="IPR050389">
    <property type="entry name" value="LysR-type_TF"/>
</dbReference>
<gene>
    <name evidence="6" type="ORF">ABID41_001108</name>
</gene>
<dbReference type="EMBL" id="JBEPLU010000001">
    <property type="protein sequence ID" value="MET3526013.1"/>
    <property type="molecule type" value="Genomic_DNA"/>
</dbReference>
<proteinExistence type="inferred from homology"/>
<organism evidence="6 7">
    <name type="scientific">Phenylobacterium koreense</name>
    <dbReference type="NCBI Taxonomy" id="266125"/>
    <lineage>
        <taxon>Bacteria</taxon>
        <taxon>Pseudomonadati</taxon>
        <taxon>Pseudomonadota</taxon>
        <taxon>Alphaproteobacteria</taxon>
        <taxon>Caulobacterales</taxon>
        <taxon>Caulobacteraceae</taxon>
        <taxon>Phenylobacterium</taxon>
    </lineage>
</organism>
<evidence type="ECO:0000313" key="6">
    <source>
        <dbReference type="EMBL" id="MET3526013.1"/>
    </source>
</evidence>
<dbReference type="GO" id="GO:0003677">
    <property type="term" value="F:DNA binding"/>
    <property type="evidence" value="ECO:0007669"/>
    <property type="project" value="UniProtKB-KW"/>
</dbReference>
<keyword evidence="2" id="KW-0805">Transcription regulation</keyword>
<sequence length="314" mass="33512">MNDTHLRNLDLNLMRVFVALLEEESATRAGEQLGLTQSAVSHALGRLRAALGDDLFVRGPLGLRATPRAAEMGGAVRAALKLLEEAIAPAFDPETTQRVFNVAASAYACSVLMPAVVKRLLVEAPGAKLHLASPTSHLAEDLDRGRLDMALGGFDHVAERFTHTPLFEDTGVWVIRSGHPALEHGVSDEVLAALPRLVIGAPDPRETTQGRGVGLQRIANWSEEYALGGVSLREVDSPISVPDPYSALVMVADTDVAALLPRRLAQLAEQGGRAVLIEPSREPTPFVVGAVVRSGETGAVEWLLRLVCEVAAEL</sequence>
<comment type="caution">
    <text evidence="6">The sequence shown here is derived from an EMBL/GenBank/DDBJ whole genome shotgun (WGS) entry which is preliminary data.</text>
</comment>
<dbReference type="RefSeq" id="WP_354297277.1">
    <property type="nucleotide sequence ID" value="NZ_JBEPLU010000001.1"/>
</dbReference>
<keyword evidence="4" id="KW-0804">Transcription</keyword>
<dbReference type="Proteomes" id="UP001549110">
    <property type="component" value="Unassembled WGS sequence"/>
</dbReference>
<evidence type="ECO:0000256" key="2">
    <source>
        <dbReference type="ARBA" id="ARBA00023015"/>
    </source>
</evidence>
<dbReference type="Pfam" id="PF03466">
    <property type="entry name" value="LysR_substrate"/>
    <property type="match status" value="1"/>
</dbReference>
<evidence type="ECO:0000313" key="7">
    <source>
        <dbReference type="Proteomes" id="UP001549110"/>
    </source>
</evidence>
<dbReference type="Gene3D" id="1.10.10.10">
    <property type="entry name" value="Winged helix-like DNA-binding domain superfamily/Winged helix DNA-binding domain"/>
    <property type="match status" value="1"/>
</dbReference>
<name>A0ABV2EG53_9CAUL</name>
<evidence type="ECO:0000259" key="5">
    <source>
        <dbReference type="PROSITE" id="PS50931"/>
    </source>
</evidence>
<dbReference type="InterPro" id="IPR036388">
    <property type="entry name" value="WH-like_DNA-bd_sf"/>
</dbReference>